<dbReference type="AlphaFoldDB" id="A0AA35SMV8"/>
<keyword evidence="1 2" id="KW-0694">RNA-binding</keyword>
<dbReference type="EMBL" id="CASHTH010002637">
    <property type="protein sequence ID" value="CAI8033020.1"/>
    <property type="molecule type" value="Genomic_DNA"/>
</dbReference>
<sequence length="259" mass="28197">MYYTLVPSPSPTPTPVSASHQHHYHTQHQPSPSLPPSSLSSSSSSPVSCSTLFVANLELHHTEDEVANLFGNCAGFVRAKLFTRGGPPVAFVEFKNVECASSAMEKIQGYILPNSKRVNGLRIEYARQKMGEQFRSPTTAEAVSVATVSAITSSPSASPPIQNIYSSQHYQQQRQMALSNGGHISSNSSSCSSSTSELQHHHQNQQQVAQPAPQVWALHSGSPVPMPYHHGNGYGTQPQMLTVNGYPNQYISPWPLKYN</sequence>
<feature type="region of interest" description="Disordered" evidence="3">
    <location>
        <begin position="175"/>
        <end position="212"/>
    </location>
</feature>
<keyword evidence="6" id="KW-1185">Reference proteome</keyword>
<feature type="compositionally biased region" description="Polar residues" evidence="3">
    <location>
        <begin position="175"/>
        <end position="184"/>
    </location>
</feature>
<dbReference type="SMART" id="SM00360">
    <property type="entry name" value="RRM"/>
    <property type="match status" value="1"/>
</dbReference>
<dbReference type="Gene3D" id="3.30.70.330">
    <property type="match status" value="1"/>
</dbReference>
<dbReference type="PROSITE" id="PS50102">
    <property type="entry name" value="RRM"/>
    <property type="match status" value="1"/>
</dbReference>
<dbReference type="InterPro" id="IPR035979">
    <property type="entry name" value="RBD_domain_sf"/>
</dbReference>
<evidence type="ECO:0000256" key="3">
    <source>
        <dbReference type="SAM" id="MobiDB-lite"/>
    </source>
</evidence>
<protein>
    <submittedName>
        <fullName evidence="5">Cell wall integrity protein scw1</fullName>
    </submittedName>
</protein>
<feature type="domain" description="RRM" evidence="4">
    <location>
        <begin position="50"/>
        <end position="128"/>
    </location>
</feature>
<dbReference type="PANTHER" id="PTHR10501">
    <property type="entry name" value="U1 SMALL NUCLEAR RIBONUCLEOPROTEIN A/U2 SMALL NUCLEAR RIBONUCLEOPROTEIN B"/>
    <property type="match status" value="1"/>
</dbReference>
<name>A0AA35SMV8_GEOBA</name>
<evidence type="ECO:0000259" key="4">
    <source>
        <dbReference type="PROSITE" id="PS50102"/>
    </source>
</evidence>
<dbReference type="InterPro" id="IPR000504">
    <property type="entry name" value="RRM_dom"/>
</dbReference>
<gene>
    <name evidence="5" type="ORF">GBAR_LOCUS18625</name>
</gene>
<feature type="region of interest" description="Disordered" evidence="3">
    <location>
        <begin position="1"/>
        <end position="42"/>
    </location>
</feature>
<dbReference type="SUPFAM" id="SSF54928">
    <property type="entry name" value="RNA-binding domain, RBD"/>
    <property type="match status" value="1"/>
</dbReference>
<evidence type="ECO:0000256" key="2">
    <source>
        <dbReference type="PROSITE-ProRule" id="PRU00176"/>
    </source>
</evidence>
<reference evidence="5" key="1">
    <citation type="submission" date="2023-03" db="EMBL/GenBank/DDBJ databases">
        <authorList>
            <person name="Steffen K."/>
            <person name="Cardenas P."/>
        </authorList>
    </citation>
    <scope>NUCLEOTIDE SEQUENCE</scope>
</reference>
<evidence type="ECO:0000256" key="1">
    <source>
        <dbReference type="ARBA" id="ARBA00022884"/>
    </source>
</evidence>
<proteinExistence type="predicted"/>
<comment type="caution">
    <text evidence="5">The sequence shown here is derived from an EMBL/GenBank/DDBJ whole genome shotgun (WGS) entry which is preliminary data.</text>
</comment>
<dbReference type="InterPro" id="IPR012677">
    <property type="entry name" value="Nucleotide-bd_a/b_plait_sf"/>
</dbReference>
<dbReference type="Proteomes" id="UP001174909">
    <property type="component" value="Unassembled WGS sequence"/>
</dbReference>
<dbReference type="GO" id="GO:0003723">
    <property type="term" value="F:RNA binding"/>
    <property type="evidence" value="ECO:0007669"/>
    <property type="project" value="UniProtKB-UniRule"/>
</dbReference>
<dbReference type="Pfam" id="PF00076">
    <property type="entry name" value="RRM_1"/>
    <property type="match status" value="1"/>
</dbReference>
<accession>A0AA35SMV8</accession>
<evidence type="ECO:0000313" key="6">
    <source>
        <dbReference type="Proteomes" id="UP001174909"/>
    </source>
</evidence>
<organism evidence="5 6">
    <name type="scientific">Geodia barretti</name>
    <name type="common">Barrett's horny sponge</name>
    <dbReference type="NCBI Taxonomy" id="519541"/>
    <lineage>
        <taxon>Eukaryota</taxon>
        <taxon>Metazoa</taxon>
        <taxon>Porifera</taxon>
        <taxon>Demospongiae</taxon>
        <taxon>Heteroscleromorpha</taxon>
        <taxon>Tetractinellida</taxon>
        <taxon>Astrophorina</taxon>
        <taxon>Geodiidae</taxon>
        <taxon>Geodia</taxon>
    </lineage>
</organism>
<evidence type="ECO:0000313" key="5">
    <source>
        <dbReference type="EMBL" id="CAI8033020.1"/>
    </source>
</evidence>
<feature type="compositionally biased region" description="Low complexity" evidence="3">
    <location>
        <begin position="185"/>
        <end position="196"/>
    </location>
</feature>